<dbReference type="PROSITE" id="PS50977">
    <property type="entry name" value="HTH_TETR_2"/>
    <property type="match status" value="1"/>
</dbReference>
<dbReference type="Pfam" id="PF00440">
    <property type="entry name" value="TetR_N"/>
    <property type="match status" value="1"/>
</dbReference>
<dbReference type="Gene3D" id="1.10.357.10">
    <property type="entry name" value="Tetracycline Repressor, domain 2"/>
    <property type="match status" value="1"/>
</dbReference>
<keyword evidence="1 2" id="KW-0238">DNA-binding</keyword>
<dbReference type="PANTHER" id="PTHR43479">
    <property type="entry name" value="ACREF/ENVCD OPERON REPRESSOR-RELATED"/>
    <property type="match status" value="1"/>
</dbReference>
<feature type="domain" description="HTH tetR-type" evidence="3">
    <location>
        <begin position="5"/>
        <end position="65"/>
    </location>
</feature>
<organism evidence="4 5">
    <name type="scientific">Candidatus Magasanikbacteria bacterium CG10_big_fil_rev_8_21_14_0_10_42_10</name>
    <dbReference type="NCBI Taxonomy" id="1974649"/>
    <lineage>
        <taxon>Bacteria</taxon>
        <taxon>Candidatus Magasanikiibacteriota</taxon>
    </lineage>
</organism>
<dbReference type="InterPro" id="IPR023772">
    <property type="entry name" value="DNA-bd_HTH_TetR-type_CS"/>
</dbReference>
<dbReference type="AlphaFoldDB" id="A0A2H0TVL0"/>
<dbReference type="SUPFAM" id="SSF46689">
    <property type="entry name" value="Homeodomain-like"/>
    <property type="match status" value="1"/>
</dbReference>
<evidence type="ECO:0000313" key="4">
    <source>
        <dbReference type="EMBL" id="PIR76181.1"/>
    </source>
</evidence>
<reference evidence="5" key="1">
    <citation type="submission" date="2017-09" db="EMBL/GenBank/DDBJ databases">
        <title>Depth-based differentiation of microbial function through sediment-hosted aquifers and enrichment of novel symbionts in the deep terrestrial subsurface.</title>
        <authorList>
            <person name="Probst A.J."/>
            <person name="Ladd B."/>
            <person name="Jarett J.K."/>
            <person name="Geller-Mcgrath D.E."/>
            <person name="Sieber C.M.K."/>
            <person name="Emerson J.B."/>
            <person name="Anantharaman K."/>
            <person name="Thomas B.C."/>
            <person name="Malmstrom R."/>
            <person name="Stieglmeier M."/>
            <person name="Klingl A."/>
            <person name="Woyke T."/>
            <person name="Ryan C.M."/>
            <person name="Banfield J.F."/>
        </authorList>
    </citation>
    <scope>NUCLEOTIDE SEQUENCE [LARGE SCALE GENOMIC DNA]</scope>
</reference>
<dbReference type="InterPro" id="IPR001647">
    <property type="entry name" value="HTH_TetR"/>
</dbReference>
<gene>
    <name evidence="4" type="ORF">COU32_03430</name>
</gene>
<dbReference type="PRINTS" id="PR00455">
    <property type="entry name" value="HTHTETR"/>
</dbReference>
<evidence type="ECO:0000313" key="5">
    <source>
        <dbReference type="Proteomes" id="UP000231530"/>
    </source>
</evidence>
<dbReference type="Proteomes" id="UP000231530">
    <property type="component" value="Unassembled WGS sequence"/>
</dbReference>
<dbReference type="PANTHER" id="PTHR43479:SF11">
    <property type="entry name" value="ACREF_ENVCD OPERON REPRESSOR-RELATED"/>
    <property type="match status" value="1"/>
</dbReference>
<dbReference type="PROSITE" id="PS01081">
    <property type="entry name" value="HTH_TETR_1"/>
    <property type="match status" value="1"/>
</dbReference>
<feature type="DNA-binding region" description="H-T-H motif" evidence="2">
    <location>
        <begin position="28"/>
        <end position="47"/>
    </location>
</feature>
<evidence type="ECO:0000256" key="2">
    <source>
        <dbReference type="PROSITE-ProRule" id="PRU00335"/>
    </source>
</evidence>
<dbReference type="InterPro" id="IPR009057">
    <property type="entry name" value="Homeodomain-like_sf"/>
</dbReference>
<comment type="caution">
    <text evidence="4">The sequence shown here is derived from an EMBL/GenBank/DDBJ whole genome shotgun (WGS) entry which is preliminary data.</text>
</comment>
<sequence length="178" mass="19924">MSQTSLTKEHIISEAKQLFTSQGFAAVSMSMIATEVGISKAALYHFFENKAAIYITVIEDVFLAIGEVFDAAQTGDHTASFADVLEQVIHVAIAEGNVMLRIDKCPLLTEKEYMNTLFATFFQKVEQFLKEYQIPQTSLATHVLLNAIHGYVKWAHIDPDVVSVRTYSEYLATLFPHT</sequence>
<accession>A0A2H0TVL0</accession>
<protein>
    <recommendedName>
        <fullName evidence="3">HTH tetR-type domain-containing protein</fullName>
    </recommendedName>
</protein>
<dbReference type="InterPro" id="IPR050624">
    <property type="entry name" value="HTH-type_Tx_Regulator"/>
</dbReference>
<evidence type="ECO:0000259" key="3">
    <source>
        <dbReference type="PROSITE" id="PS50977"/>
    </source>
</evidence>
<dbReference type="EMBL" id="PFBY01000038">
    <property type="protein sequence ID" value="PIR76181.1"/>
    <property type="molecule type" value="Genomic_DNA"/>
</dbReference>
<dbReference type="GO" id="GO:0003677">
    <property type="term" value="F:DNA binding"/>
    <property type="evidence" value="ECO:0007669"/>
    <property type="project" value="UniProtKB-UniRule"/>
</dbReference>
<evidence type="ECO:0000256" key="1">
    <source>
        <dbReference type="ARBA" id="ARBA00023125"/>
    </source>
</evidence>
<proteinExistence type="predicted"/>
<name>A0A2H0TVL0_9BACT</name>